<dbReference type="EMBL" id="BMAR01000028">
    <property type="protein sequence ID" value="GFR49256.1"/>
    <property type="molecule type" value="Genomic_DNA"/>
</dbReference>
<evidence type="ECO:0000256" key="4">
    <source>
        <dbReference type="ARBA" id="ARBA00023015"/>
    </source>
</evidence>
<evidence type="ECO:0000256" key="3">
    <source>
        <dbReference type="ARBA" id="ARBA00022691"/>
    </source>
</evidence>
<dbReference type="AlphaFoldDB" id="A0AAD3DWD6"/>
<dbReference type="InterPro" id="IPR001214">
    <property type="entry name" value="SET_dom"/>
</dbReference>
<keyword evidence="10" id="KW-1185">Reference proteome</keyword>
<keyword evidence="3" id="KW-0949">S-adenosyl-L-methionine</keyword>
<evidence type="ECO:0000259" key="8">
    <source>
        <dbReference type="PROSITE" id="PS51633"/>
    </source>
</evidence>
<feature type="non-terminal residue" evidence="9">
    <location>
        <position position="1"/>
    </location>
</feature>
<dbReference type="GO" id="GO:0032259">
    <property type="term" value="P:methylation"/>
    <property type="evidence" value="ECO:0007669"/>
    <property type="project" value="UniProtKB-KW"/>
</dbReference>
<dbReference type="InterPro" id="IPR041355">
    <property type="entry name" value="Pre-SET_CXC"/>
</dbReference>
<dbReference type="Pfam" id="PF00856">
    <property type="entry name" value="SET"/>
    <property type="match status" value="1"/>
</dbReference>
<dbReference type="InterPro" id="IPR045318">
    <property type="entry name" value="EZH1/2-like"/>
</dbReference>
<reference evidence="9 10" key="1">
    <citation type="journal article" date="2021" name="Sci. Rep.">
        <title>Genome sequencing of the multicellular alga Astrephomene provides insights into convergent evolution of germ-soma differentiation.</title>
        <authorList>
            <person name="Yamashita S."/>
            <person name="Yamamoto K."/>
            <person name="Matsuzaki R."/>
            <person name="Suzuki S."/>
            <person name="Yamaguchi H."/>
            <person name="Hirooka S."/>
            <person name="Minakuchi Y."/>
            <person name="Miyagishima S."/>
            <person name="Kawachi M."/>
            <person name="Toyoda A."/>
            <person name="Nozaki H."/>
        </authorList>
    </citation>
    <scope>NUCLEOTIDE SEQUENCE [LARGE SCALE GENOMIC DNA]</scope>
    <source>
        <strain evidence="9 10">NIES-4017</strain>
    </source>
</reference>
<evidence type="ECO:0000256" key="1">
    <source>
        <dbReference type="ARBA" id="ARBA00022603"/>
    </source>
</evidence>
<keyword evidence="2" id="KW-0808">Transferase</keyword>
<evidence type="ECO:0000256" key="5">
    <source>
        <dbReference type="ARBA" id="ARBA00023163"/>
    </source>
</evidence>
<dbReference type="InterPro" id="IPR033467">
    <property type="entry name" value="Tesmin/TSO1-like_CXC"/>
</dbReference>
<dbReference type="GO" id="GO:0003682">
    <property type="term" value="F:chromatin binding"/>
    <property type="evidence" value="ECO:0007669"/>
    <property type="project" value="TreeGrafter"/>
</dbReference>
<dbReference type="GO" id="GO:0140951">
    <property type="term" value="F:histone H3K27 trimethyltransferase activity"/>
    <property type="evidence" value="ECO:0007669"/>
    <property type="project" value="UniProtKB-EC"/>
</dbReference>
<evidence type="ECO:0000256" key="2">
    <source>
        <dbReference type="ARBA" id="ARBA00022679"/>
    </source>
</evidence>
<comment type="catalytic activity">
    <reaction evidence="6">
        <text>L-lysyl(27)-[histone H3] + 3 S-adenosyl-L-methionine = N(6),N(6),N(6)-trimethyl-L-lysyl(27)-[histone H3] + 3 S-adenosyl-L-homocysteine + 3 H(+)</text>
        <dbReference type="Rhea" id="RHEA:60292"/>
        <dbReference type="Rhea" id="RHEA-COMP:15535"/>
        <dbReference type="Rhea" id="RHEA-COMP:15548"/>
        <dbReference type="ChEBI" id="CHEBI:15378"/>
        <dbReference type="ChEBI" id="CHEBI:29969"/>
        <dbReference type="ChEBI" id="CHEBI:57856"/>
        <dbReference type="ChEBI" id="CHEBI:59789"/>
        <dbReference type="ChEBI" id="CHEBI:61961"/>
        <dbReference type="EC" id="2.1.1.356"/>
    </reaction>
</comment>
<dbReference type="SMART" id="SM00317">
    <property type="entry name" value="SET"/>
    <property type="match status" value="1"/>
</dbReference>
<dbReference type="GO" id="GO:0031507">
    <property type="term" value="P:heterochromatin formation"/>
    <property type="evidence" value="ECO:0007669"/>
    <property type="project" value="TreeGrafter"/>
</dbReference>
<gene>
    <name evidence="9" type="ORF">Agub_g11273</name>
</gene>
<dbReference type="SMART" id="SM01114">
    <property type="entry name" value="CXC"/>
    <property type="match status" value="1"/>
</dbReference>
<keyword evidence="4" id="KW-0805">Transcription regulation</keyword>
<dbReference type="InterPro" id="IPR026489">
    <property type="entry name" value="CXC_dom"/>
</dbReference>
<evidence type="ECO:0000313" key="10">
    <source>
        <dbReference type="Proteomes" id="UP001054857"/>
    </source>
</evidence>
<organism evidence="9 10">
    <name type="scientific">Astrephomene gubernaculifera</name>
    <dbReference type="NCBI Taxonomy" id="47775"/>
    <lineage>
        <taxon>Eukaryota</taxon>
        <taxon>Viridiplantae</taxon>
        <taxon>Chlorophyta</taxon>
        <taxon>core chlorophytes</taxon>
        <taxon>Chlorophyceae</taxon>
        <taxon>CS clade</taxon>
        <taxon>Chlamydomonadales</taxon>
        <taxon>Astrephomenaceae</taxon>
        <taxon>Astrephomene</taxon>
    </lineage>
</organism>
<feature type="non-terminal residue" evidence="9">
    <location>
        <position position="282"/>
    </location>
</feature>
<keyword evidence="5" id="KW-0804">Transcription</keyword>
<evidence type="ECO:0000256" key="6">
    <source>
        <dbReference type="ARBA" id="ARBA00048568"/>
    </source>
</evidence>
<feature type="domain" description="SET" evidence="7">
    <location>
        <begin position="149"/>
        <end position="266"/>
    </location>
</feature>
<dbReference type="Pfam" id="PF18264">
    <property type="entry name" value="preSET_CXC"/>
    <property type="match status" value="1"/>
</dbReference>
<proteinExistence type="predicted"/>
<dbReference type="GO" id="GO:0005634">
    <property type="term" value="C:nucleus"/>
    <property type="evidence" value="ECO:0007669"/>
    <property type="project" value="TreeGrafter"/>
</dbReference>
<protein>
    <recommendedName>
        <fullName evidence="11">SET domain-containing protein</fullName>
    </recommendedName>
</protein>
<dbReference type="PANTHER" id="PTHR45747">
    <property type="entry name" value="HISTONE-LYSINE N-METHYLTRANSFERASE E(Z)"/>
    <property type="match status" value="1"/>
</dbReference>
<evidence type="ECO:0000259" key="7">
    <source>
        <dbReference type="PROSITE" id="PS50280"/>
    </source>
</evidence>
<dbReference type="SUPFAM" id="SSF82199">
    <property type="entry name" value="SET domain"/>
    <property type="match status" value="1"/>
</dbReference>
<accession>A0AAD3DWD6</accession>
<evidence type="ECO:0000313" key="9">
    <source>
        <dbReference type="EMBL" id="GFR49256.1"/>
    </source>
</evidence>
<dbReference type="Proteomes" id="UP001054857">
    <property type="component" value="Unassembled WGS sequence"/>
</dbReference>
<dbReference type="InterPro" id="IPR046341">
    <property type="entry name" value="SET_dom_sf"/>
</dbReference>
<feature type="domain" description="CXC" evidence="8">
    <location>
        <begin position="35"/>
        <end position="137"/>
    </location>
</feature>
<sequence>LSKQLEPDAAAAAAAVGVSRRKGGRAKKAVLTNRSLVVSRRKQHRPEDPWQEYQPCTCSGRCTQDCPCVAAHNFCEKFCACSADCKERFRGCTCKAACRTAACPCWAAGRECDPDLCAGCAPTLEARDEGRPPPPRECHNMRMRLRQHAHVVLGTSDIPGAGWGVFAAHHVPKNGFLGEYTGDLITQEEANRRGIVYDHMNSSYLFNLNTEWVLDAKFRGNKLRCANHNDDPVASARVLTVDGESRIAIFAERDLAPGTEITYNYRYDDETAPRWARRKHHR</sequence>
<dbReference type="PROSITE" id="PS50280">
    <property type="entry name" value="SET"/>
    <property type="match status" value="1"/>
</dbReference>
<dbReference type="PANTHER" id="PTHR45747:SF4">
    <property type="entry name" value="HISTONE-LYSINE N-METHYLTRANSFERASE E(Z)"/>
    <property type="match status" value="1"/>
</dbReference>
<dbReference type="PROSITE" id="PS51633">
    <property type="entry name" value="CXC"/>
    <property type="match status" value="1"/>
</dbReference>
<name>A0AAD3DWD6_9CHLO</name>
<dbReference type="Gene3D" id="2.170.270.10">
    <property type="entry name" value="SET domain"/>
    <property type="match status" value="1"/>
</dbReference>
<keyword evidence="1" id="KW-0489">Methyltransferase</keyword>
<comment type="caution">
    <text evidence="9">The sequence shown here is derived from an EMBL/GenBank/DDBJ whole genome shotgun (WGS) entry which is preliminary data.</text>
</comment>
<evidence type="ECO:0008006" key="11">
    <source>
        <dbReference type="Google" id="ProtNLM"/>
    </source>
</evidence>